<dbReference type="InterPro" id="IPR036691">
    <property type="entry name" value="Endo/exonu/phosph_ase_sf"/>
</dbReference>
<dbReference type="AlphaFoldDB" id="A0A813VRM7"/>
<evidence type="ECO:0000313" key="1">
    <source>
        <dbReference type="EMBL" id="CAF0842503.1"/>
    </source>
</evidence>
<evidence type="ECO:0000313" key="2">
    <source>
        <dbReference type="Proteomes" id="UP000663879"/>
    </source>
</evidence>
<dbReference type="GO" id="GO:0003824">
    <property type="term" value="F:catalytic activity"/>
    <property type="evidence" value="ECO:0007669"/>
    <property type="project" value="InterPro"/>
</dbReference>
<keyword evidence="2" id="KW-1185">Reference proteome</keyword>
<sequence length="310" mass="36855">MIELILKDLKAAKFEVVIVGDFNTDMSRTTLRTAALHNFLSKNNLKLFDLTRDQKIRYTFNKLNTKSWIDHVVSASDNKNIKNVEIQSCDTNKSDHNGITLEYTMEISDKHRKTNKANRPLKATINWNNLEERLNFQKRVKDGMIKQESLFEALEKEKSTEKDKLLCTSFLNEISSVLINSTIRTKNESNEKKKRKRRFGDPKFKSWLDKDVQIIHNKMTEYYIKYKESGFSTKEKADYNNAKREFRVKKRLNTKLKRDRSLRNLNGLFRVDKISFWKKIKSMSNKKQIIDIDINEIRDDYYKQFNERIS</sequence>
<comment type="caution">
    <text evidence="1">The sequence shown here is derived from an EMBL/GenBank/DDBJ whole genome shotgun (WGS) entry which is preliminary data.</text>
</comment>
<protein>
    <recommendedName>
        <fullName evidence="3">Endonuclease/exonuclease/phosphatase domain-containing protein</fullName>
    </recommendedName>
</protein>
<organism evidence="1 2">
    <name type="scientific">Brachionus calyciflorus</name>
    <dbReference type="NCBI Taxonomy" id="104777"/>
    <lineage>
        <taxon>Eukaryota</taxon>
        <taxon>Metazoa</taxon>
        <taxon>Spiralia</taxon>
        <taxon>Gnathifera</taxon>
        <taxon>Rotifera</taxon>
        <taxon>Eurotatoria</taxon>
        <taxon>Monogononta</taxon>
        <taxon>Pseudotrocha</taxon>
        <taxon>Ploima</taxon>
        <taxon>Brachionidae</taxon>
        <taxon>Brachionus</taxon>
    </lineage>
</organism>
<dbReference type="EMBL" id="CAJNOC010001182">
    <property type="protein sequence ID" value="CAF0842503.1"/>
    <property type="molecule type" value="Genomic_DNA"/>
</dbReference>
<reference evidence="1" key="1">
    <citation type="submission" date="2021-02" db="EMBL/GenBank/DDBJ databases">
        <authorList>
            <person name="Nowell W R."/>
        </authorList>
    </citation>
    <scope>NUCLEOTIDE SEQUENCE</scope>
    <source>
        <strain evidence="1">Ploen Becks lab</strain>
    </source>
</reference>
<accession>A0A813VRM7</accession>
<dbReference type="Proteomes" id="UP000663879">
    <property type="component" value="Unassembled WGS sequence"/>
</dbReference>
<proteinExistence type="predicted"/>
<gene>
    <name evidence="1" type="ORF">OXX778_LOCUS8529</name>
</gene>
<dbReference type="OrthoDB" id="10556632at2759"/>
<dbReference type="Gene3D" id="3.60.10.10">
    <property type="entry name" value="Endonuclease/exonuclease/phosphatase"/>
    <property type="match status" value="1"/>
</dbReference>
<evidence type="ECO:0008006" key="3">
    <source>
        <dbReference type="Google" id="ProtNLM"/>
    </source>
</evidence>
<name>A0A813VRM7_9BILA</name>
<dbReference type="SUPFAM" id="SSF56219">
    <property type="entry name" value="DNase I-like"/>
    <property type="match status" value="1"/>
</dbReference>